<proteinExistence type="predicted"/>
<protein>
    <submittedName>
        <fullName evidence="1">Uncharacterized protein</fullName>
    </submittedName>
</protein>
<feature type="non-terminal residue" evidence="1">
    <location>
        <position position="145"/>
    </location>
</feature>
<evidence type="ECO:0000313" key="1">
    <source>
        <dbReference type="EMBL" id="KAL0159036.1"/>
    </source>
</evidence>
<organism evidence="1 2">
    <name type="scientific">Cirrhinus mrigala</name>
    <name type="common">Mrigala</name>
    <dbReference type="NCBI Taxonomy" id="683832"/>
    <lineage>
        <taxon>Eukaryota</taxon>
        <taxon>Metazoa</taxon>
        <taxon>Chordata</taxon>
        <taxon>Craniata</taxon>
        <taxon>Vertebrata</taxon>
        <taxon>Euteleostomi</taxon>
        <taxon>Actinopterygii</taxon>
        <taxon>Neopterygii</taxon>
        <taxon>Teleostei</taxon>
        <taxon>Ostariophysi</taxon>
        <taxon>Cypriniformes</taxon>
        <taxon>Cyprinidae</taxon>
        <taxon>Labeoninae</taxon>
        <taxon>Labeonini</taxon>
        <taxon>Cirrhinus</taxon>
    </lineage>
</organism>
<keyword evidence="2" id="KW-1185">Reference proteome</keyword>
<name>A0ABD0NDP2_CIRMR</name>
<evidence type="ECO:0000313" key="2">
    <source>
        <dbReference type="Proteomes" id="UP001529510"/>
    </source>
</evidence>
<dbReference type="Proteomes" id="UP001529510">
    <property type="component" value="Unassembled WGS sequence"/>
</dbReference>
<comment type="caution">
    <text evidence="1">The sequence shown here is derived from an EMBL/GenBank/DDBJ whole genome shotgun (WGS) entry which is preliminary data.</text>
</comment>
<dbReference type="AlphaFoldDB" id="A0ABD0NDP2"/>
<dbReference type="EMBL" id="JAMKFB020000023">
    <property type="protein sequence ID" value="KAL0159036.1"/>
    <property type="molecule type" value="Genomic_DNA"/>
</dbReference>
<gene>
    <name evidence="1" type="ORF">M9458_047112</name>
</gene>
<reference evidence="1 2" key="1">
    <citation type="submission" date="2024-05" db="EMBL/GenBank/DDBJ databases">
        <title>Genome sequencing and assembly of Indian major carp, Cirrhinus mrigala (Hamilton, 1822).</title>
        <authorList>
            <person name="Mohindra V."/>
            <person name="Chowdhury L.M."/>
            <person name="Lal K."/>
            <person name="Jena J.K."/>
        </authorList>
    </citation>
    <scope>NUCLEOTIDE SEQUENCE [LARGE SCALE GENOMIC DNA]</scope>
    <source>
        <strain evidence="1">CM1030</strain>
        <tissue evidence="1">Blood</tissue>
    </source>
</reference>
<sequence length="145" mass="16778">MFAPHLSSQDSIFSSPPLRQREPSFQEHLFPDRRSAPNSSSSHLGSLFDSSRVKHFISGCPPPPHPTLIFHTPHPFNLHHTAHLHARHSERCHFPPNPLQYHHPPLARSQHGLYLFKQLHSNYQSRHREQHMITKHKPCVISTLV</sequence>
<accession>A0ABD0NDP2</accession>